<dbReference type="CDD" id="cd17002">
    <property type="entry name" value="CID_RPRD1"/>
    <property type="match status" value="1"/>
</dbReference>
<dbReference type="EMBL" id="LRGB01002384">
    <property type="protein sequence ID" value="KZS07867.1"/>
    <property type="molecule type" value="Genomic_DNA"/>
</dbReference>
<organism evidence="1 2">
    <name type="scientific">Daphnia magna</name>
    <dbReference type="NCBI Taxonomy" id="35525"/>
    <lineage>
        <taxon>Eukaryota</taxon>
        <taxon>Metazoa</taxon>
        <taxon>Ecdysozoa</taxon>
        <taxon>Arthropoda</taxon>
        <taxon>Crustacea</taxon>
        <taxon>Branchiopoda</taxon>
        <taxon>Diplostraca</taxon>
        <taxon>Cladocera</taxon>
        <taxon>Anomopoda</taxon>
        <taxon>Daphniidae</taxon>
        <taxon>Daphnia</taxon>
    </lineage>
</organism>
<dbReference type="InterPro" id="IPR032337">
    <property type="entry name" value="RPRD1A/B_C"/>
</dbReference>
<dbReference type="Gene3D" id="6.10.250.2560">
    <property type="match status" value="1"/>
</dbReference>
<keyword evidence="2" id="KW-1185">Reference proteome</keyword>
<dbReference type="PROSITE" id="PS51391">
    <property type="entry name" value="CID"/>
    <property type="match status" value="1"/>
</dbReference>
<evidence type="ECO:0000313" key="1">
    <source>
        <dbReference type="EMBL" id="KZS07867.1"/>
    </source>
</evidence>
<dbReference type="Proteomes" id="UP000076858">
    <property type="component" value="Unassembled WGS sequence"/>
</dbReference>
<dbReference type="PANTHER" id="PTHR12460">
    <property type="entry name" value="CYCLIN-DEPENDENT KINASE INHIBITOR-RELATED PROTEIN"/>
    <property type="match status" value="1"/>
</dbReference>
<dbReference type="PANTHER" id="PTHR12460:SF0">
    <property type="entry name" value="CID DOMAIN-CONTAINING PROTEIN-RELATED"/>
    <property type="match status" value="1"/>
</dbReference>
<name>A0A164QLS6_9CRUS</name>
<dbReference type="InterPro" id="IPR006569">
    <property type="entry name" value="CID_dom"/>
</dbReference>
<dbReference type="InterPro" id="IPR008942">
    <property type="entry name" value="ENTH_VHS"/>
</dbReference>
<sequence>MSGFSDAALEKKLAELNNSQQSIQTLSLWLIHHRKHHASIVKIWLKEFTKAKDSRKLTFIYLVNDVIQNSRKKGPEFRDQFGPILGPALKLMGQAVNDENTQKRLERILNIWGDRNMFDSKQISEFRKSLELCFKRRFDNGEPPVKMSRRDRGETLENVKENREQEDPDKNKKERRKSECNEVIQFDKEGKKEVHITLSPKLPANDAPEPEELIKALQTLENAASSDGIVRKKITELPSEVSDVSLLSKISDQTQAEALTCKVNEAVELLNDYNGRLLKEMEDRKSVTKMLHEFTAAQKELLIQAEERLQEYKEKLCKVYQVREELRSHVSSLPDLSQLPDVSAVPLPSAGDLFSLR</sequence>
<dbReference type="Pfam" id="PF04818">
    <property type="entry name" value="CID"/>
    <property type="match status" value="1"/>
</dbReference>
<protein>
    <submittedName>
        <fullName evidence="1">Regulation of nuclear pre-mRNA domain-containing protein 1B</fullName>
    </submittedName>
</protein>
<accession>A0A164QLS6</accession>
<dbReference type="Pfam" id="PF16566">
    <property type="entry name" value="CREPT"/>
    <property type="match status" value="1"/>
</dbReference>
<proteinExistence type="predicted"/>
<dbReference type="OrthoDB" id="10069473at2759"/>
<dbReference type="STRING" id="35525.A0A164QLS6"/>
<evidence type="ECO:0000313" key="2">
    <source>
        <dbReference type="Proteomes" id="UP000076858"/>
    </source>
</evidence>
<dbReference type="SMART" id="SM00582">
    <property type="entry name" value="RPR"/>
    <property type="match status" value="1"/>
</dbReference>
<dbReference type="AlphaFoldDB" id="A0A164QLS6"/>
<dbReference type="GO" id="GO:0031124">
    <property type="term" value="P:mRNA 3'-end processing"/>
    <property type="evidence" value="ECO:0007669"/>
    <property type="project" value="TreeGrafter"/>
</dbReference>
<reference evidence="1 2" key="1">
    <citation type="submission" date="2016-03" db="EMBL/GenBank/DDBJ databases">
        <title>EvidentialGene: Evidence-directed Construction of Genes on Genomes.</title>
        <authorList>
            <person name="Gilbert D.G."/>
            <person name="Choi J.-H."/>
            <person name="Mockaitis K."/>
            <person name="Colbourne J."/>
            <person name="Pfrender M."/>
        </authorList>
    </citation>
    <scope>NUCLEOTIDE SEQUENCE [LARGE SCALE GENOMIC DNA]</scope>
    <source>
        <strain evidence="1 2">Xinb3</strain>
        <tissue evidence="1">Complete organism</tissue>
    </source>
</reference>
<comment type="caution">
    <text evidence="1">The sequence shown here is derived from an EMBL/GenBank/DDBJ whole genome shotgun (WGS) entry which is preliminary data.</text>
</comment>
<dbReference type="Gene3D" id="1.25.40.90">
    <property type="match status" value="1"/>
</dbReference>
<dbReference type="GO" id="GO:0000993">
    <property type="term" value="F:RNA polymerase II complex binding"/>
    <property type="evidence" value="ECO:0007669"/>
    <property type="project" value="TreeGrafter"/>
</dbReference>
<dbReference type="FunFam" id="1.25.40.90:FF:000064">
    <property type="entry name" value="Regulation of nuclear pre-mRNA domain-containing protein 1B"/>
    <property type="match status" value="1"/>
</dbReference>
<gene>
    <name evidence="1" type="ORF">APZ42_028253</name>
</gene>
<dbReference type="SUPFAM" id="SSF48464">
    <property type="entry name" value="ENTH/VHS domain"/>
    <property type="match status" value="1"/>
</dbReference>